<dbReference type="InterPro" id="IPR035996">
    <property type="entry name" value="4pyrrol_Methylase_sf"/>
</dbReference>
<dbReference type="AlphaFoldDB" id="A0A1H6IUW8"/>
<keyword evidence="2" id="KW-1185">Reference proteome</keyword>
<dbReference type="PANTHER" id="PTHR46111:SF2">
    <property type="entry name" value="SAM-DEPENDENT METHYLTRANSFERASE"/>
    <property type="match status" value="1"/>
</dbReference>
<dbReference type="GO" id="GO:0008168">
    <property type="term" value="F:methyltransferase activity"/>
    <property type="evidence" value="ECO:0007669"/>
    <property type="project" value="UniProtKB-KW"/>
</dbReference>
<reference evidence="1 2" key="1">
    <citation type="submission" date="2016-10" db="EMBL/GenBank/DDBJ databases">
        <authorList>
            <person name="de Groot N.N."/>
        </authorList>
    </citation>
    <scope>NUCLEOTIDE SEQUENCE [LARGE SCALE GENOMIC DNA]</scope>
    <source>
        <strain evidence="1 2">CGMCC 1.10825</strain>
    </source>
</reference>
<dbReference type="STRING" id="1159016.SAMN02927937_00010"/>
<dbReference type="PANTHER" id="PTHR46111">
    <property type="entry name" value="RIBOSOMAL RNA SMALL SUBUNIT METHYLTRANSFERASE I"/>
    <property type="match status" value="1"/>
</dbReference>
<gene>
    <name evidence="1" type="ORF">SAMN02927937_00010</name>
</gene>
<name>A0A1H6IUW8_9FLAO</name>
<dbReference type="SUPFAM" id="SSF53790">
    <property type="entry name" value="Tetrapyrrole methylase"/>
    <property type="match status" value="1"/>
</dbReference>
<evidence type="ECO:0000313" key="1">
    <source>
        <dbReference type="EMBL" id="SEH53397.1"/>
    </source>
</evidence>
<dbReference type="RefSeq" id="WP_091095053.1">
    <property type="nucleotide sequence ID" value="NZ_FNXE01000001.1"/>
</dbReference>
<proteinExistence type="predicted"/>
<organism evidence="1 2">
    <name type="scientific">Paenimyroides marinum</name>
    <dbReference type="NCBI Taxonomy" id="1159016"/>
    <lineage>
        <taxon>Bacteria</taxon>
        <taxon>Pseudomonadati</taxon>
        <taxon>Bacteroidota</taxon>
        <taxon>Flavobacteriia</taxon>
        <taxon>Flavobacteriales</taxon>
        <taxon>Flavobacteriaceae</taxon>
        <taxon>Paenimyroides</taxon>
    </lineage>
</organism>
<dbReference type="OrthoDB" id="7061662at2"/>
<accession>A0A1H6IUW8</accession>
<dbReference type="Proteomes" id="UP000199634">
    <property type="component" value="Unassembled WGS sequence"/>
</dbReference>
<dbReference type="InterPro" id="IPR008189">
    <property type="entry name" value="rRNA_ssu_MeTfrase_I"/>
</dbReference>
<dbReference type="EMBL" id="FNXE01000001">
    <property type="protein sequence ID" value="SEH53397.1"/>
    <property type="molecule type" value="Genomic_DNA"/>
</dbReference>
<keyword evidence="1" id="KW-0489">Methyltransferase</keyword>
<dbReference type="PIRSF" id="PIRSF005917">
    <property type="entry name" value="MTase_YraL"/>
    <property type="match status" value="1"/>
</dbReference>
<dbReference type="Gene3D" id="3.40.1010.10">
    <property type="entry name" value="Cobalt-precorrin-4 Transmethylase, Domain 1"/>
    <property type="match status" value="1"/>
</dbReference>
<evidence type="ECO:0000313" key="2">
    <source>
        <dbReference type="Proteomes" id="UP000199634"/>
    </source>
</evidence>
<dbReference type="GO" id="GO:0032259">
    <property type="term" value="P:methylation"/>
    <property type="evidence" value="ECO:0007669"/>
    <property type="project" value="UniProtKB-KW"/>
</dbReference>
<dbReference type="Gene3D" id="3.30.950.10">
    <property type="entry name" value="Methyltransferase, Cobalt-precorrin-4 Transmethylase, Domain 2"/>
    <property type="match status" value="1"/>
</dbReference>
<dbReference type="InterPro" id="IPR014777">
    <property type="entry name" value="4pyrrole_Mease_sub1"/>
</dbReference>
<protein>
    <submittedName>
        <fullName evidence="1">16S rRNA (Cytidine1402-2'-O)-methyltransferase</fullName>
    </submittedName>
</protein>
<sequence length="237" mass="26495">MITFGTLYLIPVMLGDTVANEVLPASALRAVSLIDDYVVENSKVARKFIKAMCPEKQQSVLNLFELNKHTDEKEIQSFIQPLLEGKNMGLMSDAGCPGVADPGAVIVSLAHQKGIKVVPLVGPSSILLSLMGSGMNGQSFTFNGYLPIDKSEKKAMLKNLEKWSFERNQSQLFIETPYRNNQLMEEMVQTLNPNTLLCVACDLTLPTEIMLTKPVSFWKKHKMDLHKRPCIFILHKK</sequence>
<dbReference type="InterPro" id="IPR014776">
    <property type="entry name" value="4pyrrole_Mease_sub2"/>
</dbReference>
<keyword evidence="1" id="KW-0808">Transferase</keyword>
<dbReference type="CDD" id="cd11649">
    <property type="entry name" value="RsmI_like"/>
    <property type="match status" value="1"/>
</dbReference>